<organism evidence="2 3">
    <name type="scientific">Tribolium castaneum</name>
    <name type="common">Red flour beetle</name>
    <dbReference type="NCBI Taxonomy" id="7070"/>
    <lineage>
        <taxon>Eukaryota</taxon>
        <taxon>Metazoa</taxon>
        <taxon>Ecdysozoa</taxon>
        <taxon>Arthropoda</taxon>
        <taxon>Hexapoda</taxon>
        <taxon>Insecta</taxon>
        <taxon>Pterygota</taxon>
        <taxon>Neoptera</taxon>
        <taxon>Endopterygota</taxon>
        <taxon>Coleoptera</taxon>
        <taxon>Polyphaga</taxon>
        <taxon>Cucujiformia</taxon>
        <taxon>Tenebrionidae</taxon>
        <taxon>Tenebrionidae incertae sedis</taxon>
        <taxon>Tribolium</taxon>
    </lineage>
</organism>
<dbReference type="AlphaFoldDB" id="A0A139WJM4"/>
<name>A0A139WJM4_TRICA</name>
<proteinExistence type="predicted"/>
<dbReference type="EMBL" id="KQ971338">
    <property type="protein sequence ID" value="KYB28179.1"/>
    <property type="molecule type" value="Genomic_DNA"/>
</dbReference>
<evidence type="ECO:0000313" key="3">
    <source>
        <dbReference type="Proteomes" id="UP000007266"/>
    </source>
</evidence>
<reference evidence="2 3" key="2">
    <citation type="journal article" date="2010" name="Nucleic Acids Res.">
        <title>BeetleBase in 2010: revisions to provide comprehensive genomic information for Tribolium castaneum.</title>
        <authorList>
            <person name="Kim H.S."/>
            <person name="Murphy T."/>
            <person name="Xia J."/>
            <person name="Caragea D."/>
            <person name="Park Y."/>
            <person name="Beeman R.W."/>
            <person name="Lorenzen M.D."/>
            <person name="Butcher S."/>
            <person name="Manak J.R."/>
            <person name="Brown S.J."/>
        </authorList>
    </citation>
    <scope>GENOME REANNOTATION</scope>
    <source>
        <strain evidence="2 3">Georgia GA2</strain>
    </source>
</reference>
<reference evidence="2 3" key="1">
    <citation type="journal article" date="2008" name="Nature">
        <title>The genome of the model beetle and pest Tribolium castaneum.</title>
        <authorList>
            <consortium name="Tribolium Genome Sequencing Consortium"/>
            <person name="Richards S."/>
            <person name="Gibbs R.A."/>
            <person name="Weinstock G.M."/>
            <person name="Brown S.J."/>
            <person name="Denell R."/>
            <person name="Beeman R.W."/>
            <person name="Gibbs R."/>
            <person name="Beeman R.W."/>
            <person name="Brown S.J."/>
            <person name="Bucher G."/>
            <person name="Friedrich M."/>
            <person name="Grimmelikhuijzen C.J."/>
            <person name="Klingler M."/>
            <person name="Lorenzen M."/>
            <person name="Richards S."/>
            <person name="Roth S."/>
            <person name="Schroder R."/>
            <person name="Tautz D."/>
            <person name="Zdobnov E.M."/>
            <person name="Muzny D."/>
            <person name="Gibbs R.A."/>
            <person name="Weinstock G.M."/>
            <person name="Attaway T."/>
            <person name="Bell S."/>
            <person name="Buhay C.J."/>
            <person name="Chandrabose M.N."/>
            <person name="Chavez D."/>
            <person name="Clerk-Blankenburg K.P."/>
            <person name="Cree A."/>
            <person name="Dao M."/>
            <person name="Davis C."/>
            <person name="Chacko J."/>
            <person name="Dinh H."/>
            <person name="Dugan-Rocha S."/>
            <person name="Fowler G."/>
            <person name="Garner T.T."/>
            <person name="Garnes J."/>
            <person name="Gnirke A."/>
            <person name="Hawes A."/>
            <person name="Hernandez J."/>
            <person name="Hines S."/>
            <person name="Holder M."/>
            <person name="Hume J."/>
            <person name="Jhangiani S.N."/>
            <person name="Joshi V."/>
            <person name="Khan Z.M."/>
            <person name="Jackson L."/>
            <person name="Kovar C."/>
            <person name="Kowis A."/>
            <person name="Lee S."/>
            <person name="Lewis L.R."/>
            <person name="Margolis J."/>
            <person name="Morgan M."/>
            <person name="Nazareth L.V."/>
            <person name="Nguyen N."/>
            <person name="Okwuonu G."/>
            <person name="Parker D."/>
            <person name="Richards S."/>
            <person name="Ruiz S.J."/>
            <person name="Santibanez J."/>
            <person name="Savard J."/>
            <person name="Scherer S.E."/>
            <person name="Schneider B."/>
            <person name="Sodergren E."/>
            <person name="Tautz D."/>
            <person name="Vattahil S."/>
            <person name="Villasana D."/>
            <person name="White C.S."/>
            <person name="Wright R."/>
            <person name="Park Y."/>
            <person name="Beeman R.W."/>
            <person name="Lord J."/>
            <person name="Oppert B."/>
            <person name="Lorenzen M."/>
            <person name="Brown S."/>
            <person name="Wang L."/>
            <person name="Savard J."/>
            <person name="Tautz D."/>
            <person name="Richards S."/>
            <person name="Weinstock G."/>
            <person name="Gibbs R.A."/>
            <person name="Liu Y."/>
            <person name="Worley K."/>
            <person name="Weinstock G."/>
            <person name="Elsik C.G."/>
            <person name="Reese J.T."/>
            <person name="Elhaik E."/>
            <person name="Landan G."/>
            <person name="Graur D."/>
            <person name="Arensburger P."/>
            <person name="Atkinson P."/>
            <person name="Beeman R.W."/>
            <person name="Beidler J."/>
            <person name="Brown S.J."/>
            <person name="Demuth J.P."/>
            <person name="Drury D.W."/>
            <person name="Du Y.Z."/>
            <person name="Fujiwara H."/>
            <person name="Lorenzen M."/>
            <person name="Maselli V."/>
            <person name="Osanai M."/>
            <person name="Park Y."/>
            <person name="Robertson H.M."/>
            <person name="Tu Z."/>
            <person name="Wang J.J."/>
            <person name="Wang S."/>
            <person name="Richards S."/>
            <person name="Song H."/>
            <person name="Zhang L."/>
            <person name="Sodergren E."/>
            <person name="Werner D."/>
            <person name="Stanke M."/>
            <person name="Morgenstern B."/>
            <person name="Solovyev V."/>
            <person name="Kosarev P."/>
            <person name="Brown G."/>
            <person name="Chen H.C."/>
            <person name="Ermolaeva O."/>
            <person name="Hlavina W."/>
            <person name="Kapustin Y."/>
            <person name="Kiryutin B."/>
            <person name="Kitts P."/>
            <person name="Maglott D."/>
            <person name="Pruitt K."/>
            <person name="Sapojnikov V."/>
            <person name="Souvorov A."/>
            <person name="Mackey A.J."/>
            <person name="Waterhouse R.M."/>
            <person name="Wyder S."/>
            <person name="Zdobnov E.M."/>
            <person name="Zdobnov E.M."/>
            <person name="Wyder S."/>
            <person name="Kriventseva E.V."/>
            <person name="Kadowaki T."/>
            <person name="Bork P."/>
            <person name="Aranda M."/>
            <person name="Bao R."/>
            <person name="Beermann A."/>
            <person name="Berns N."/>
            <person name="Bolognesi R."/>
            <person name="Bonneton F."/>
            <person name="Bopp D."/>
            <person name="Brown S.J."/>
            <person name="Bucher G."/>
            <person name="Butts T."/>
            <person name="Chaumot A."/>
            <person name="Denell R.E."/>
            <person name="Ferrier D.E."/>
            <person name="Friedrich M."/>
            <person name="Gordon C.M."/>
            <person name="Jindra M."/>
            <person name="Klingler M."/>
            <person name="Lan Q."/>
            <person name="Lattorff H.M."/>
            <person name="Laudet V."/>
            <person name="von Levetsow C."/>
            <person name="Liu Z."/>
            <person name="Lutz R."/>
            <person name="Lynch J.A."/>
            <person name="da Fonseca R.N."/>
            <person name="Posnien N."/>
            <person name="Reuter R."/>
            <person name="Roth S."/>
            <person name="Savard J."/>
            <person name="Schinko J.B."/>
            <person name="Schmitt C."/>
            <person name="Schoppmeier M."/>
            <person name="Schroder R."/>
            <person name="Shippy T.D."/>
            <person name="Simonnet F."/>
            <person name="Marques-Souza H."/>
            <person name="Tautz D."/>
            <person name="Tomoyasu Y."/>
            <person name="Trauner J."/>
            <person name="Van der Zee M."/>
            <person name="Vervoort M."/>
            <person name="Wittkopp N."/>
            <person name="Wimmer E.A."/>
            <person name="Yang X."/>
            <person name="Jones A.K."/>
            <person name="Sattelle D.B."/>
            <person name="Ebert P.R."/>
            <person name="Nelson D."/>
            <person name="Scott J.G."/>
            <person name="Beeman R.W."/>
            <person name="Muthukrishnan S."/>
            <person name="Kramer K.J."/>
            <person name="Arakane Y."/>
            <person name="Beeman R.W."/>
            <person name="Zhu Q."/>
            <person name="Hogenkamp D."/>
            <person name="Dixit R."/>
            <person name="Oppert B."/>
            <person name="Jiang H."/>
            <person name="Zou Z."/>
            <person name="Marshall J."/>
            <person name="Elpidina E."/>
            <person name="Vinokurov K."/>
            <person name="Oppert C."/>
            <person name="Zou Z."/>
            <person name="Evans J."/>
            <person name="Lu Z."/>
            <person name="Zhao P."/>
            <person name="Sumathipala N."/>
            <person name="Altincicek B."/>
            <person name="Vilcinskas A."/>
            <person name="Williams M."/>
            <person name="Hultmark D."/>
            <person name="Hetru C."/>
            <person name="Jiang H."/>
            <person name="Grimmelikhuijzen C.J."/>
            <person name="Hauser F."/>
            <person name="Cazzamali G."/>
            <person name="Williamson M."/>
            <person name="Park Y."/>
            <person name="Li B."/>
            <person name="Tanaka Y."/>
            <person name="Predel R."/>
            <person name="Neupert S."/>
            <person name="Schachtner J."/>
            <person name="Verleyen P."/>
            <person name="Raible F."/>
            <person name="Bork P."/>
            <person name="Friedrich M."/>
            <person name="Walden K.K."/>
            <person name="Robertson H.M."/>
            <person name="Angeli S."/>
            <person name="Foret S."/>
            <person name="Bucher G."/>
            <person name="Schuetz S."/>
            <person name="Maleszka R."/>
            <person name="Wimmer E.A."/>
            <person name="Beeman R.W."/>
            <person name="Lorenzen M."/>
            <person name="Tomoyasu Y."/>
            <person name="Miller S.C."/>
            <person name="Grossmann D."/>
            <person name="Bucher G."/>
        </authorList>
    </citation>
    <scope>NUCLEOTIDE SEQUENCE [LARGE SCALE GENOMIC DNA]</scope>
    <source>
        <strain evidence="2 3">Georgia GA2</strain>
    </source>
</reference>
<accession>A0A139WJM4</accession>
<evidence type="ECO:0000256" key="1">
    <source>
        <dbReference type="SAM" id="MobiDB-lite"/>
    </source>
</evidence>
<dbReference type="Proteomes" id="UP000007266">
    <property type="component" value="Linkage group 4"/>
</dbReference>
<evidence type="ECO:0000313" key="2">
    <source>
        <dbReference type="EMBL" id="KYB28179.1"/>
    </source>
</evidence>
<dbReference type="InParanoid" id="A0A139WJM4"/>
<keyword evidence="3" id="KW-1185">Reference proteome</keyword>
<sequence>MSMQYRVQGVDPVRSSSAPTENPPVNAASVESSVVRIQPSRRFTTCELLAR</sequence>
<feature type="region of interest" description="Disordered" evidence="1">
    <location>
        <begin position="1"/>
        <end position="29"/>
    </location>
</feature>
<protein>
    <submittedName>
        <fullName evidence="2">Uncharacterized protein</fullName>
    </submittedName>
</protein>
<gene>
    <name evidence="2" type="primary">AUGUSTUS-3.0.2_32925</name>
    <name evidence="2" type="ORF">TcasGA2_TC032925</name>
</gene>